<dbReference type="GO" id="GO:0035269">
    <property type="term" value="P:protein O-linked glycosylation via mannose"/>
    <property type="evidence" value="ECO:0007669"/>
    <property type="project" value="TreeGrafter"/>
</dbReference>
<keyword evidence="1" id="KW-1133">Transmembrane helix</keyword>
<sequence>MFRKIVFHRLLRGQQGFKLQFFVSIAVLVLLCVYLFSLLTEVTYNKRATDTESGWQKKPLSSLVTVVFRQFEEADNDVADSVLSFVSAFPDMQVLVVCERSPYPPIELPPTNSSYRNVKILSLDYEIDSCPYTSSPLSPFNIETEYTLFVPDSVRVKPRVLHQAVIEANANPLHVIAIGIGFHEIKCQRICWNYRDWTLKYTKDPTGTICDAVTGPHALLIKTEYLSKVPDPIALPFPESLYLQTYVKMAKVQVLYHTFGPGRKVLKTLPEKQIVAEKVKEQRSTFYKKYKMKIVVGEDGTVHEYGCAKDTPRCFPTVKGKPSYVYSDKHTPPCCLRNMREVTKHVLDVLEQAGVRCWLETSSLLGAVVDGNVLVWADHVELGIYSSDIDRVPYLQRGGTDADGFVWERATKGHYYSVSLSAINKANVLILPFTSQNGTMWPADWVLAHQREFPERHLHPLAQIPFAYVQAPAPNDAHAFLDLKLGPNAVEKYKKLGAKLLYP</sequence>
<proteinExistence type="predicted"/>
<dbReference type="InterPro" id="IPR055105">
    <property type="entry name" value="FKRP_N"/>
</dbReference>
<dbReference type="KEGG" id="bman:114241820"/>
<dbReference type="PANTHER" id="PTHR13627">
    <property type="entry name" value="FUKUTIN RELATED PROTEIN"/>
    <property type="match status" value="1"/>
</dbReference>
<evidence type="ECO:0000256" key="1">
    <source>
        <dbReference type="SAM" id="Phobius"/>
    </source>
</evidence>
<dbReference type="AlphaFoldDB" id="A0A6J2JGB0"/>
<dbReference type="Pfam" id="PF22921">
    <property type="entry name" value="FKRP_N"/>
    <property type="match status" value="1"/>
</dbReference>
<keyword evidence="1" id="KW-0472">Membrane</keyword>
<dbReference type="GO" id="GO:0005794">
    <property type="term" value="C:Golgi apparatus"/>
    <property type="evidence" value="ECO:0007669"/>
    <property type="project" value="TreeGrafter"/>
</dbReference>
<evidence type="ECO:0000259" key="2">
    <source>
        <dbReference type="Pfam" id="PF22921"/>
    </source>
</evidence>
<dbReference type="RefSeq" id="XP_028028605.1">
    <property type="nucleotide sequence ID" value="XM_028172804.1"/>
</dbReference>
<feature type="transmembrane region" description="Helical" evidence="1">
    <location>
        <begin position="21"/>
        <end position="39"/>
    </location>
</feature>
<organism evidence="3 4">
    <name type="scientific">Bombyx mandarina</name>
    <name type="common">Wild silk moth</name>
    <name type="synonym">Wild silkworm</name>
    <dbReference type="NCBI Taxonomy" id="7092"/>
    <lineage>
        <taxon>Eukaryota</taxon>
        <taxon>Metazoa</taxon>
        <taxon>Ecdysozoa</taxon>
        <taxon>Arthropoda</taxon>
        <taxon>Hexapoda</taxon>
        <taxon>Insecta</taxon>
        <taxon>Pterygota</taxon>
        <taxon>Neoptera</taxon>
        <taxon>Endopterygota</taxon>
        <taxon>Lepidoptera</taxon>
        <taxon>Glossata</taxon>
        <taxon>Ditrysia</taxon>
        <taxon>Bombycoidea</taxon>
        <taxon>Bombycidae</taxon>
        <taxon>Bombycinae</taxon>
        <taxon>Bombyx</taxon>
    </lineage>
</organism>
<dbReference type="OrthoDB" id="444255at2759"/>
<dbReference type="PANTHER" id="PTHR13627:SF31">
    <property type="entry name" value="RIBITOL 5-PHOSPHATE TRANSFERASE FKRP"/>
    <property type="match status" value="1"/>
</dbReference>
<evidence type="ECO:0000313" key="4">
    <source>
        <dbReference type="RefSeq" id="XP_028028605.1"/>
    </source>
</evidence>
<feature type="domain" description="FKRP stem" evidence="2">
    <location>
        <begin position="57"/>
        <end position="296"/>
    </location>
</feature>
<keyword evidence="3" id="KW-1185">Reference proteome</keyword>
<evidence type="ECO:0000313" key="3">
    <source>
        <dbReference type="Proteomes" id="UP000504629"/>
    </source>
</evidence>
<name>A0A6J2JGB0_BOMMA</name>
<dbReference type="Proteomes" id="UP000504629">
    <property type="component" value="Unplaced"/>
</dbReference>
<dbReference type="InterPro" id="IPR052613">
    <property type="entry name" value="LicD_transferase"/>
</dbReference>
<protein>
    <submittedName>
        <fullName evidence="4">Fukutin-related protein</fullName>
    </submittedName>
</protein>
<dbReference type="GeneID" id="114241820"/>
<reference evidence="4" key="1">
    <citation type="submission" date="2025-08" db="UniProtKB">
        <authorList>
            <consortium name="RefSeq"/>
        </authorList>
    </citation>
    <scope>IDENTIFICATION</scope>
    <source>
        <tissue evidence="4">Silk gland</tissue>
    </source>
</reference>
<keyword evidence="1" id="KW-0812">Transmembrane</keyword>
<accession>A0A6J2JGB0</accession>
<gene>
    <name evidence="4" type="primary">LOC114241820</name>
</gene>